<organism evidence="1 2">
    <name type="scientific">Setaria italica</name>
    <name type="common">Foxtail millet</name>
    <name type="synonym">Panicum italicum</name>
    <dbReference type="NCBI Taxonomy" id="4555"/>
    <lineage>
        <taxon>Eukaryota</taxon>
        <taxon>Viridiplantae</taxon>
        <taxon>Streptophyta</taxon>
        <taxon>Embryophyta</taxon>
        <taxon>Tracheophyta</taxon>
        <taxon>Spermatophyta</taxon>
        <taxon>Magnoliopsida</taxon>
        <taxon>Liliopsida</taxon>
        <taxon>Poales</taxon>
        <taxon>Poaceae</taxon>
        <taxon>PACMAD clade</taxon>
        <taxon>Panicoideae</taxon>
        <taxon>Panicodae</taxon>
        <taxon>Paniceae</taxon>
        <taxon>Cenchrinae</taxon>
        <taxon>Setaria</taxon>
    </lineage>
</organism>
<evidence type="ECO:0000313" key="1">
    <source>
        <dbReference type="EnsemblPlants" id="KQL01355"/>
    </source>
</evidence>
<keyword evidence="2" id="KW-1185">Reference proteome</keyword>
<dbReference type="HOGENOM" id="CLU_802658_0_0_1"/>
<dbReference type="Proteomes" id="UP000004995">
    <property type="component" value="Unassembled WGS sequence"/>
</dbReference>
<dbReference type="InParanoid" id="K3YN60"/>
<sequence>MTLLKFSPSYQQTGISSLSETLDPGRGRFVEDRCRDLYNTKPLNRISSLSSLTAPQLLIGGPWASGGGCLALRPSSSDPFLILLPVPSLSWSFRSSAVRRTAGRRTAGFGGRGSRGQERILKPARVRAPHDESTADSVISEGTICPLAIPRLSKARCGGRRYSQRRAAPVYLAPAGRCHPHSLLLFRRLAPGLVFVSWSRSVASFCDGLPNPYLEVRKSIVRISFDWKPKPEDKRFMVIAGIILSIEDDGSAVIAANSKFFGMKKRFVVNFPNATGYEQELDVRKPIKSAGGFYIFAAKPSENGYIKAVRFETQSVQVGDPVHSFVFPREGYITPTGYCRGSVIDVCCRVLFHDCDMHEYAYLGSPLFNLSGDLVGITYLDQGHWQAWTVWELLDTFKKWKSTIVSKGIEEPAGAEPQVEE</sequence>
<evidence type="ECO:0000313" key="2">
    <source>
        <dbReference type="Proteomes" id="UP000004995"/>
    </source>
</evidence>
<dbReference type="EnsemblPlants" id="KQL01355">
    <property type="protein sequence ID" value="KQL01355"/>
    <property type="gene ID" value="SETIT_015699mg"/>
</dbReference>
<accession>K3YN60</accession>
<dbReference type="Gramene" id="KQL01355">
    <property type="protein sequence ID" value="KQL01355"/>
    <property type="gene ID" value="SETIT_015699mg"/>
</dbReference>
<protein>
    <submittedName>
        <fullName evidence="1">Uncharacterized protein</fullName>
    </submittedName>
</protein>
<name>K3YN60_SETIT</name>
<reference evidence="1" key="2">
    <citation type="submission" date="2018-08" db="UniProtKB">
        <authorList>
            <consortium name="EnsemblPlants"/>
        </authorList>
    </citation>
    <scope>IDENTIFICATION</scope>
    <source>
        <strain evidence="1">Yugu1</strain>
    </source>
</reference>
<dbReference type="eggNOG" id="ENOG502R65Q">
    <property type="taxonomic scope" value="Eukaryota"/>
</dbReference>
<dbReference type="EMBL" id="AGNK02003705">
    <property type="status" value="NOT_ANNOTATED_CDS"/>
    <property type="molecule type" value="Genomic_DNA"/>
</dbReference>
<proteinExistence type="predicted"/>
<reference evidence="2" key="1">
    <citation type="journal article" date="2012" name="Nat. Biotechnol.">
        <title>Reference genome sequence of the model plant Setaria.</title>
        <authorList>
            <person name="Bennetzen J.L."/>
            <person name="Schmutz J."/>
            <person name="Wang H."/>
            <person name="Percifield R."/>
            <person name="Hawkins J."/>
            <person name="Pontaroli A.C."/>
            <person name="Estep M."/>
            <person name="Feng L."/>
            <person name="Vaughn J.N."/>
            <person name="Grimwood J."/>
            <person name="Jenkins J."/>
            <person name="Barry K."/>
            <person name="Lindquist E."/>
            <person name="Hellsten U."/>
            <person name="Deshpande S."/>
            <person name="Wang X."/>
            <person name="Wu X."/>
            <person name="Mitros T."/>
            <person name="Triplett J."/>
            <person name="Yang X."/>
            <person name="Ye C.Y."/>
            <person name="Mauro-Herrera M."/>
            <person name="Wang L."/>
            <person name="Li P."/>
            <person name="Sharma M."/>
            <person name="Sharma R."/>
            <person name="Ronald P.C."/>
            <person name="Panaud O."/>
            <person name="Kellogg E.A."/>
            <person name="Brutnell T.P."/>
            <person name="Doust A.N."/>
            <person name="Tuskan G.A."/>
            <person name="Rokhsar D."/>
            <person name="Devos K.M."/>
        </authorList>
    </citation>
    <scope>NUCLEOTIDE SEQUENCE [LARGE SCALE GENOMIC DNA]</scope>
    <source>
        <strain evidence="2">cv. Yugu1</strain>
    </source>
</reference>
<dbReference type="AlphaFoldDB" id="K3YN60"/>